<organism evidence="1">
    <name type="scientific">Rhizophora mucronata</name>
    <name type="common">Asiatic mangrove</name>
    <dbReference type="NCBI Taxonomy" id="61149"/>
    <lineage>
        <taxon>Eukaryota</taxon>
        <taxon>Viridiplantae</taxon>
        <taxon>Streptophyta</taxon>
        <taxon>Embryophyta</taxon>
        <taxon>Tracheophyta</taxon>
        <taxon>Spermatophyta</taxon>
        <taxon>Magnoliopsida</taxon>
        <taxon>eudicotyledons</taxon>
        <taxon>Gunneridae</taxon>
        <taxon>Pentapetalae</taxon>
        <taxon>rosids</taxon>
        <taxon>fabids</taxon>
        <taxon>Malpighiales</taxon>
        <taxon>Rhizophoraceae</taxon>
        <taxon>Rhizophora</taxon>
    </lineage>
</organism>
<sequence>MKENVDCSENNNEVAEEPSKLAYTAIVTRESQIINSSTSVWHLLVENEYFVKPMKSSTN</sequence>
<accession>A0A2P2PU21</accession>
<reference evidence="1" key="1">
    <citation type="submission" date="2018-02" db="EMBL/GenBank/DDBJ databases">
        <title>Rhizophora mucronata_Transcriptome.</title>
        <authorList>
            <person name="Meera S.P."/>
            <person name="Sreeshan A."/>
            <person name="Augustine A."/>
        </authorList>
    </citation>
    <scope>NUCLEOTIDE SEQUENCE</scope>
    <source>
        <tissue evidence="1">Leaf</tissue>
    </source>
</reference>
<dbReference type="AlphaFoldDB" id="A0A2P2PU21"/>
<name>A0A2P2PU21_RHIMU</name>
<dbReference type="EMBL" id="GGEC01077736">
    <property type="protein sequence ID" value="MBX58220.1"/>
    <property type="molecule type" value="Transcribed_RNA"/>
</dbReference>
<evidence type="ECO:0000313" key="1">
    <source>
        <dbReference type="EMBL" id="MBX58220.1"/>
    </source>
</evidence>
<proteinExistence type="predicted"/>
<protein>
    <submittedName>
        <fullName evidence="1">Uncharacterized protein</fullName>
    </submittedName>
</protein>